<gene>
    <name evidence="2" type="ORF">BRENAR_LOCUS1137</name>
</gene>
<dbReference type="Proteomes" id="UP000290900">
    <property type="component" value="Unassembled WGS sequence"/>
</dbReference>
<evidence type="ECO:0000313" key="3">
    <source>
        <dbReference type="Proteomes" id="UP000290900"/>
    </source>
</evidence>
<dbReference type="Pfam" id="PF10310">
    <property type="entry name" value="DUF5427"/>
    <property type="match status" value="1"/>
</dbReference>
<name>A0A448YHI7_BRENA</name>
<keyword evidence="3" id="KW-1185">Reference proteome</keyword>
<evidence type="ECO:0000313" key="2">
    <source>
        <dbReference type="EMBL" id="VEU20402.1"/>
    </source>
</evidence>
<sequence>MSERKQQSSQEDEVFEFLNSLPEQQAGTGEKTAKITKDSVDKPEGKTDQEILNFLDELEASNNGKTPPGMTAEPVAEPTAKLEKETVEVKQEVNDDVKRNVPVGDPITSISNWWSGSGSAAVTSQISSLWGTAQSIGEEAHKRADSALKKAREQGIEENLKHAFKEFGISAVLEGDRELTADEKEQLLKLPDARKALGSLNKGISLFSTRVTNVLESLNSKDEVMDIKLVHDLKNYPNLADFVKHNFEDVMNAQVEGNIDVHVEQSGTKVGQPFDETEQRDMGLFQGKLSDADRLVQANIESIMKVGKEGKKEEERGNSSGPELKSRLTNIFIGLLAVSVSKEGTTDSTGANTDSEKVEDGTSIVVDEYQPSSFCFTATLVDKVHDINIVSRSQPFPLKWCKWLDGNFEDIEHTSEDVDPSAWVVDWIEQGLDQMFGVLAQTYLIMRMGY</sequence>
<dbReference type="OrthoDB" id="5594977at2759"/>
<dbReference type="STRING" id="13370.A0A448YHI7"/>
<evidence type="ECO:0000256" key="1">
    <source>
        <dbReference type="SAM" id="MobiDB-lite"/>
    </source>
</evidence>
<feature type="compositionally biased region" description="Basic and acidic residues" evidence="1">
    <location>
        <begin position="31"/>
        <end position="47"/>
    </location>
</feature>
<reference evidence="2 3" key="1">
    <citation type="submission" date="2018-12" db="EMBL/GenBank/DDBJ databases">
        <authorList>
            <person name="Tiukova I."/>
            <person name="Dainat J."/>
        </authorList>
    </citation>
    <scope>NUCLEOTIDE SEQUENCE [LARGE SCALE GENOMIC DNA]</scope>
</reference>
<dbReference type="FunCoup" id="A0A448YHI7">
    <property type="interactions" value="45"/>
</dbReference>
<feature type="region of interest" description="Disordered" evidence="1">
    <location>
        <begin position="60"/>
        <end position="81"/>
    </location>
</feature>
<dbReference type="EMBL" id="CAACVR010000004">
    <property type="protein sequence ID" value="VEU20402.1"/>
    <property type="molecule type" value="Genomic_DNA"/>
</dbReference>
<dbReference type="AlphaFoldDB" id="A0A448YHI7"/>
<feature type="region of interest" description="Disordered" evidence="1">
    <location>
        <begin position="20"/>
        <end position="47"/>
    </location>
</feature>
<protein>
    <submittedName>
        <fullName evidence="2">DEKNAAC101324</fullName>
    </submittedName>
</protein>
<organism evidence="2 3">
    <name type="scientific">Brettanomyces naardenensis</name>
    <name type="common">Yeast</name>
    <dbReference type="NCBI Taxonomy" id="13370"/>
    <lineage>
        <taxon>Eukaryota</taxon>
        <taxon>Fungi</taxon>
        <taxon>Dikarya</taxon>
        <taxon>Ascomycota</taxon>
        <taxon>Saccharomycotina</taxon>
        <taxon>Pichiomycetes</taxon>
        <taxon>Pichiales</taxon>
        <taxon>Pichiaceae</taxon>
        <taxon>Brettanomyces</taxon>
    </lineage>
</organism>
<dbReference type="PANTHER" id="PTHR28265:SF1">
    <property type="entry name" value="MAINTENANCE OF TELOMERE CAPPING PROTEIN 1"/>
    <property type="match status" value="1"/>
</dbReference>
<dbReference type="InParanoid" id="A0A448YHI7"/>
<accession>A0A448YHI7</accession>
<dbReference type="InterPro" id="IPR018814">
    <property type="entry name" value="DUF5427"/>
</dbReference>
<dbReference type="PANTHER" id="PTHR28265">
    <property type="entry name" value="MAINTENANCE OF TELOMERE CAPPING PROTEIN 1"/>
    <property type="match status" value="1"/>
</dbReference>
<proteinExistence type="predicted"/>